<name>A0A2Z4GGL8_9BACT</name>
<protein>
    <submittedName>
        <fullName evidence="2">Uncharacterized protein</fullName>
    </submittedName>
</protein>
<evidence type="ECO:0000313" key="2">
    <source>
        <dbReference type="EMBL" id="AWW00540.1"/>
    </source>
</evidence>
<evidence type="ECO:0000313" key="3">
    <source>
        <dbReference type="Proteomes" id="UP000249873"/>
    </source>
</evidence>
<evidence type="ECO:0000256" key="1">
    <source>
        <dbReference type="SAM" id="SignalP"/>
    </source>
</evidence>
<gene>
    <name evidence="2" type="ORF">DJ013_21075</name>
</gene>
<keyword evidence="3" id="KW-1185">Reference proteome</keyword>
<accession>A0A2Z4GGL8</accession>
<dbReference type="RefSeq" id="WP_111373906.1">
    <property type="nucleotide sequence ID" value="NZ_CP029480.1"/>
</dbReference>
<reference evidence="2 3" key="1">
    <citation type="submission" date="2018-05" db="EMBL/GenBank/DDBJ databases">
        <title>Complete genome sequence of Arcticibacterium luteifluviistationis SM1504T, a cytophagaceae bacterium isolated from Arctic surface seawater.</title>
        <authorList>
            <person name="Li Y."/>
            <person name="Qin Q.-L."/>
        </authorList>
    </citation>
    <scope>NUCLEOTIDE SEQUENCE [LARGE SCALE GENOMIC DNA]</scope>
    <source>
        <strain evidence="2 3">SM1504</strain>
    </source>
</reference>
<dbReference type="Proteomes" id="UP000249873">
    <property type="component" value="Chromosome"/>
</dbReference>
<proteinExistence type="predicted"/>
<keyword evidence="1" id="KW-0732">Signal</keyword>
<feature type="signal peptide" evidence="1">
    <location>
        <begin position="1"/>
        <end position="19"/>
    </location>
</feature>
<feature type="chain" id="PRO_5016439385" evidence="1">
    <location>
        <begin position="20"/>
        <end position="288"/>
    </location>
</feature>
<dbReference type="EMBL" id="CP029480">
    <property type="protein sequence ID" value="AWW00540.1"/>
    <property type="molecule type" value="Genomic_DNA"/>
</dbReference>
<organism evidence="2 3">
    <name type="scientific">Arcticibacterium luteifluviistationis</name>
    <dbReference type="NCBI Taxonomy" id="1784714"/>
    <lineage>
        <taxon>Bacteria</taxon>
        <taxon>Pseudomonadati</taxon>
        <taxon>Bacteroidota</taxon>
        <taxon>Cytophagia</taxon>
        <taxon>Cytophagales</taxon>
        <taxon>Leadbetterellaceae</taxon>
        <taxon>Arcticibacterium</taxon>
    </lineage>
</organism>
<dbReference type="AlphaFoldDB" id="A0A2Z4GGL8"/>
<dbReference type="OrthoDB" id="960967at2"/>
<sequence>MKKLLTLALLAFGVSNSYAQDAAKFDKYIGEYSVKDAPFSTIIISMNGGSLWGEAVGSGDSELLASDQENVFDLTSVDGTVSFAAEQGIIKSVVLSMNGEQVTGTRQFAPLSDFAGVYNFEAGGPVSKITVGEENGELSIDVPEFGQSTIENTSVNDMFYEPNYQSDFIFERNENGEVVKLKVDVKSQGVTLMGEKEMAATENSLEMYVGNFNFVDIDMSLQTKIKDGKIYGITEQGEAFLSATDEAHLYNIEGVPGTVKFKVNEVGSVTEVVLTYDGQPMTAYPSAE</sequence>
<dbReference type="KEGG" id="als:DJ013_21075"/>